<evidence type="ECO:0000256" key="10">
    <source>
        <dbReference type="ARBA" id="ARBA00023157"/>
    </source>
</evidence>
<proteinExistence type="inferred from homology"/>
<evidence type="ECO:0000256" key="12">
    <source>
        <dbReference type="PIRSR" id="PIRSR005557-2"/>
    </source>
</evidence>
<comment type="subcellular location">
    <subcellularLocation>
        <location evidence="1">Golgi apparatus membrane</location>
        <topology evidence="1">Single-pass type II membrane protein</topology>
    </subcellularLocation>
</comment>
<dbReference type="Proteomes" id="UP000694620">
    <property type="component" value="Unassembled WGS sequence"/>
</dbReference>
<keyword evidence="11" id="KW-0325">Glycoprotein</keyword>
<accession>A0A8C4TIZ2</accession>
<dbReference type="Ensembl" id="ENSECRT00000031931.1">
    <property type="protein sequence ID" value="ENSECRP00000031271.1"/>
    <property type="gene ID" value="ENSECRG00000021191.1"/>
</dbReference>
<dbReference type="PANTHER" id="PTHR11987">
    <property type="entry name" value="ALPHA-2,8-SIALYLTRANSFERASE"/>
    <property type="match status" value="1"/>
</dbReference>
<comment type="similarity">
    <text evidence="2">Belongs to the glycosyltransferase 29 family.</text>
</comment>
<reference evidence="13" key="2">
    <citation type="submission" date="2025-09" db="UniProtKB">
        <authorList>
            <consortium name="Ensembl"/>
        </authorList>
    </citation>
    <scope>IDENTIFICATION</scope>
</reference>
<reference evidence="13" key="1">
    <citation type="submission" date="2025-08" db="UniProtKB">
        <authorList>
            <consortium name="Ensembl"/>
        </authorList>
    </citation>
    <scope>IDENTIFICATION</scope>
</reference>
<evidence type="ECO:0000256" key="3">
    <source>
        <dbReference type="ARBA" id="ARBA00022676"/>
    </source>
</evidence>
<dbReference type="Gene3D" id="3.90.1480.20">
    <property type="entry name" value="Glycosyl transferase family 29"/>
    <property type="match status" value="1"/>
</dbReference>
<evidence type="ECO:0000256" key="7">
    <source>
        <dbReference type="ARBA" id="ARBA00022989"/>
    </source>
</evidence>
<keyword evidence="5" id="KW-0812">Transmembrane</keyword>
<dbReference type="GO" id="GO:0003828">
    <property type="term" value="F:alpha-N-acetylneuraminate alpha-2,8-sialyltransferase activity"/>
    <property type="evidence" value="ECO:0007669"/>
    <property type="project" value="TreeGrafter"/>
</dbReference>
<keyword evidence="9" id="KW-0472">Membrane</keyword>
<dbReference type="InterPro" id="IPR050943">
    <property type="entry name" value="Glycosyltr_29_Sialyltrsf"/>
</dbReference>
<dbReference type="InterPro" id="IPR038578">
    <property type="entry name" value="GT29-like_sf"/>
</dbReference>
<keyword evidence="4" id="KW-0808">Transferase</keyword>
<keyword evidence="14" id="KW-1185">Reference proteome</keyword>
<name>A0A8C4TIZ2_ERPCA</name>
<evidence type="ECO:0000313" key="14">
    <source>
        <dbReference type="Proteomes" id="UP000694620"/>
    </source>
</evidence>
<dbReference type="PANTHER" id="PTHR11987:SF29">
    <property type="entry name" value="ALPHA-2,8-SIALYLTRANSFERASE 8F"/>
    <property type="match status" value="1"/>
</dbReference>
<evidence type="ECO:0000256" key="5">
    <source>
        <dbReference type="ARBA" id="ARBA00022692"/>
    </source>
</evidence>
<feature type="disulfide bond" evidence="12">
    <location>
        <begin position="86"/>
        <end position="231"/>
    </location>
</feature>
<dbReference type="GO" id="GO:0000139">
    <property type="term" value="C:Golgi membrane"/>
    <property type="evidence" value="ECO:0007669"/>
    <property type="project" value="UniProtKB-SubCell"/>
</dbReference>
<evidence type="ECO:0000313" key="13">
    <source>
        <dbReference type="Ensembl" id="ENSECRP00000031271.1"/>
    </source>
</evidence>
<dbReference type="GO" id="GO:0009311">
    <property type="term" value="P:oligosaccharide metabolic process"/>
    <property type="evidence" value="ECO:0007669"/>
    <property type="project" value="TreeGrafter"/>
</dbReference>
<evidence type="ECO:0000256" key="9">
    <source>
        <dbReference type="ARBA" id="ARBA00023136"/>
    </source>
</evidence>
<dbReference type="AlphaFoldDB" id="A0A8C4TIZ2"/>
<dbReference type="Pfam" id="PF00777">
    <property type="entry name" value="Glyco_transf_29"/>
    <property type="match status" value="1"/>
</dbReference>
<evidence type="ECO:0000256" key="2">
    <source>
        <dbReference type="ARBA" id="ARBA00006003"/>
    </source>
</evidence>
<evidence type="ECO:0000256" key="6">
    <source>
        <dbReference type="ARBA" id="ARBA00022968"/>
    </source>
</evidence>
<organism evidence="13 14">
    <name type="scientific">Erpetoichthys calabaricus</name>
    <name type="common">Rope fish</name>
    <name type="synonym">Calamoichthys calabaricus</name>
    <dbReference type="NCBI Taxonomy" id="27687"/>
    <lineage>
        <taxon>Eukaryota</taxon>
        <taxon>Metazoa</taxon>
        <taxon>Chordata</taxon>
        <taxon>Craniata</taxon>
        <taxon>Vertebrata</taxon>
        <taxon>Euteleostomi</taxon>
        <taxon>Actinopterygii</taxon>
        <taxon>Polypteriformes</taxon>
        <taxon>Polypteridae</taxon>
        <taxon>Erpetoichthys</taxon>
    </lineage>
</organism>
<dbReference type="CDD" id="cd23971">
    <property type="entry name" value="GT29_ST8SIA_mono"/>
    <property type="match status" value="1"/>
</dbReference>
<dbReference type="InterPro" id="IPR012163">
    <property type="entry name" value="Sialyl_trans"/>
</dbReference>
<keyword evidence="3" id="KW-0328">Glycosyltransferase</keyword>
<dbReference type="PIRSF" id="PIRSF005557">
    <property type="entry name" value="Sialyl_trans"/>
    <property type="match status" value="1"/>
</dbReference>
<dbReference type="GO" id="GO:0006491">
    <property type="term" value="P:N-glycan processing"/>
    <property type="evidence" value="ECO:0007669"/>
    <property type="project" value="TreeGrafter"/>
</dbReference>
<evidence type="ECO:0000256" key="1">
    <source>
        <dbReference type="ARBA" id="ARBA00004323"/>
    </source>
</evidence>
<evidence type="ECO:0000256" key="11">
    <source>
        <dbReference type="ARBA" id="ARBA00023180"/>
    </source>
</evidence>
<evidence type="ECO:0000256" key="4">
    <source>
        <dbReference type="ARBA" id="ARBA00022679"/>
    </source>
</evidence>
<dbReference type="InterPro" id="IPR001675">
    <property type="entry name" value="Glyco_trans_29"/>
</dbReference>
<keyword evidence="7" id="KW-1133">Transmembrane helix</keyword>
<protein>
    <submittedName>
        <fullName evidence="13">Alpha-2,8-sialyltransferase 8F-like</fullName>
    </submittedName>
</protein>
<keyword evidence="8" id="KW-0333">Golgi apparatus</keyword>
<keyword evidence="10" id="KW-1015">Disulfide bond</keyword>
<evidence type="ECO:0000256" key="8">
    <source>
        <dbReference type="ARBA" id="ARBA00023034"/>
    </source>
</evidence>
<sequence length="291" mass="33799">MTEVIKTIQDLQNHPWEFNITKLKVHSSELRQKCNATREMILSQENTRKGQKITYEVERKSVKSVDDSLFQMLPKTFPWSSYLGHCALVGNGGILKGSRCGKQIDKADFVFRMNMPPMTNTTDVGSKTSMLTLNPSIMKKFASLNYARRPFAEQMKQYSGAFVLMPAFSYSQCTVPSFKVYYTLQEFNFQEVFFLHPDYLLRLSNYWKQKGLKFFRLSSGMMLVSAALELCESITLYGFWPYSFDLSEQPLSHHYYDNVQPKGNVHDMPTEFWIYTRMHLEGVLKLHLGNC</sequence>
<keyword evidence="6" id="KW-0735">Signal-anchor</keyword>
<dbReference type="GeneTree" id="ENSGT01030000234535"/>